<gene>
    <name evidence="2" type="ordered locus">Plav_0332</name>
</gene>
<dbReference type="EMBL" id="CP000774">
    <property type="protein sequence ID" value="ABS61955.1"/>
    <property type="molecule type" value="Genomic_DNA"/>
</dbReference>
<feature type="domain" description="FRG" evidence="1">
    <location>
        <begin position="11"/>
        <end position="110"/>
    </location>
</feature>
<dbReference type="eggNOG" id="ENOG502Z9DH">
    <property type="taxonomic scope" value="Bacteria"/>
</dbReference>
<evidence type="ECO:0000313" key="3">
    <source>
        <dbReference type="Proteomes" id="UP000006377"/>
    </source>
</evidence>
<evidence type="ECO:0000313" key="2">
    <source>
        <dbReference type="EMBL" id="ABS61955.1"/>
    </source>
</evidence>
<dbReference type="AlphaFoldDB" id="A7HPX2"/>
<dbReference type="SMART" id="SM00901">
    <property type="entry name" value="FRG"/>
    <property type="match status" value="1"/>
</dbReference>
<organism evidence="2 3">
    <name type="scientific">Parvibaculum lavamentivorans (strain DS-1 / DSM 13023 / NCIMB 13966)</name>
    <dbReference type="NCBI Taxonomy" id="402881"/>
    <lineage>
        <taxon>Bacteria</taxon>
        <taxon>Pseudomonadati</taxon>
        <taxon>Pseudomonadota</taxon>
        <taxon>Alphaproteobacteria</taxon>
        <taxon>Hyphomicrobiales</taxon>
        <taxon>Parvibaculaceae</taxon>
        <taxon>Parvibaculum</taxon>
    </lineage>
</organism>
<dbReference type="RefSeq" id="WP_011995246.1">
    <property type="nucleotide sequence ID" value="NC_009719.1"/>
</dbReference>
<proteinExistence type="predicted"/>
<dbReference type="KEGG" id="pla:Plav_0332"/>
<reference evidence="2 3" key="1">
    <citation type="journal article" date="2011" name="Stand. Genomic Sci.">
        <title>Complete genome sequence of Parvibaculum lavamentivorans type strain (DS-1(T)).</title>
        <authorList>
            <person name="Schleheck D."/>
            <person name="Weiss M."/>
            <person name="Pitluck S."/>
            <person name="Bruce D."/>
            <person name="Land M.L."/>
            <person name="Han S."/>
            <person name="Saunders E."/>
            <person name="Tapia R."/>
            <person name="Detter C."/>
            <person name="Brettin T."/>
            <person name="Han J."/>
            <person name="Woyke T."/>
            <person name="Goodwin L."/>
            <person name="Pennacchio L."/>
            <person name="Nolan M."/>
            <person name="Cook A.M."/>
            <person name="Kjelleberg S."/>
            <person name="Thomas T."/>
        </authorList>
    </citation>
    <scope>NUCLEOTIDE SEQUENCE [LARGE SCALE GENOMIC DNA]</scope>
    <source>
        <strain evidence="3">DS-1 / DSM 13023 / NCIMB 13966</strain>
    </source>
</reference>
<evidence type="ECO:0000259" key="1">
    <source>
        <dbReference type="SMART" id="SM00901"/>
    </source>
</evidence>
<dbReference type="Pfam" id="PF08867">
    <property type="entry name" value="FRG"/>
    <property type="match status" value="1"/>
</dbReference>
<keyword evidence="3" id="KW-1185">Reference proteome</keyword>
<accession>A7HPX2</accession>
<dbReference type="InterPro" id="IPR014966">
    <property type="entry name" value="FRG-dom"/>
</dbReference>
<dbReference type="STRING" id="402881.Plav_0332"/>
<dbReference type="Proteomes" id="UP000006377">
    <property type="component" value="Chromosome"/>
</dbReference>
<name>A7HPX2_PARL1</name>
<protein>
    <submittedName>
        <fullName evidence="2">FRG domain protein</fullName>
    </submittedName>
</protein>
<dbReference type="HOGENOM" id="CLU_050026_1_0_5"/>
<sequence>MNFLKFIDERSHTRWIFRGCASRLHKCIPSLGRLPNYDLTDEIRVFRAFQKSAGFFLTVRPTDDWEWLALAQHHGLPTRLLDWTTNPLVAAFFAVSTVDAKSAKDGSVIYAHSLSDEELVDTKVQTDPFDLTRLQFLLPAKSVPRIISQRGLFSVHPEPNVPWEPEAFEKNSFTIPDHLRARFRRRLFRLGIDDSHIWADLDGLCATLKWRYEARIGIGSTIIG</sequence>